<dbReference type="InterPro" id="IPR025202">
    <property type="entry name" value="PLD-like_dom"/>
</dbReference>
<dbReference type="SUPFAM" id="SSF56024">
    <property type="entry name" value="Phospholipase D/nuclease"/>
    <property type="match status" value="2"/>
</dbReference>
<proteinExistence type="predicted"/>
<name>A0A517M785_9BACT</name>
<evidence type="ECO:0000256" key="1">
    <source>
        <dbReference type="SAM" id="Phobius"/>
    </source>
</evidence>
<feature type="domain" description="PLD phosphodiesterase" evidence="2">
    <location>
        <begin position="378"/>
        <end position="405"/>
    </location>
</feature>
<dbReference type="EMBL" id="CP036261">
    <property type="protein sequence ID" value="QDS90741.1"/>
    <property type="molecule type" value="Genomic_DNA"/>
</dbReference>
<accession>A0A517M785</accession>
<feature type="transmembrane region" description="Helical" evidence="1">
    <location>
        <begin position="6"/>
        <end position="24"/>
    </location>
</feature>
<dbReference type="OrthoDB" id="9762009at2"/>
<dbReference type="GO" id="GO:0005886">
    <property type="term" value="C:plasma membrane"/>
    <property type="evidence" value="ECO:0007669"/>
    <property type="project" value="UniProtKB-SubCell"/>
</dbReference>
<dbReference type="RefSeq" id="WP_145348509.1">
    <property type="nucleotide sequence ID" value="NZ_CP036261.1"/>
</dbReference>
<dbReference type="PANTHER" id="PTHR21248:SF22">
    <property type="entry name" value="PHOSPHOLIPASE D"/>
    <property type="match status" value="1"/>
</dbReference>
<keyword evidence="3" id="KW-0808">Transferase</keyword>
<feature type="transmembrane region" description="Helical" evidence="1">
    <location>
        <begin position="36"/>
        <end position="57"/>
    </location>
</feature>
<dbReference type="Proteomes" id="UP000319557">
    <property type="component" value="Chromosome"/>
</dbReference>
<dbReference type="GO" id="GO:0032049">
    <property type="term" value="P:cardiolipin biosynthetic process"/>
    <property type="evidence" value="ECO:0007669"/>
    <property type="project" value="UniProtKB-ARBA"/>
</dbReference>
<sequence length="461" mass="51879">MIWIVAYVSSVVGAFLTILAMTIIRNDQRHSIGRIGWLGLVLLSPPIGLILFLWLGGRKISAEHETRDLVDIPAQPGNDEPPRDDFEDLLLHRGLHRPTSGNQIRLLPDVAETRAAFLELVDSAEEAIYVTTFILDDREAANRIVDRLCERAKEGIQVRLMCDGFGSFQVSEEQLDRLRQAGGKAERFKPMSQLSRLAYLNFRNHRKLAVADGKRVILGGANLVQEQIAAHPDDDSWLDLSLWIEGPAAVQLQAVFCSDWNFETEENLPPAKLEDYDGEKAKQGARLTVMPIGPDGPDVILDDFWLYAIHQAKHRIWIATPYFIPPPLAMRSLESACRRGVDVRIMVPQQSDLRPVDYARFDYFDDLEELGATLLRYPDKMVHAKVGIVDDRVALAGSANFDLRSFFLNYELSVVVHDDKTIAQLADWFEAMSKKCALGVTDRSRVRAVMATAVRMFASEL</sequence>
<feature type="domain" description="PLD phosphodiesterase" evidence="2">
    <location>
        <begin position="200"/>
        <end position="227"/>
    </location>
</feature>
<keyword evidence="4" id="KW-1185">Reference proteome</keyword>
<evidence type="ECO:0000259" key="2">
    <source>
        <dbReference type="PROSITE" id="PS50035"/>
    </source>
</evidence>
<keyword evidence="1" id="KW-0812">Transmembrane</keyword>
<dbReference type="SMART" id="SM00155">
    <property type="entry name" value="PLDc"/>
    <property type="match status" value="2"/>
</dbReference>
<dbReference type="PANTHER" id="PTHR21248">
    <property type="entry name" value="CARDIOLIPIN SYNTHASE"/>
    <property type="match status" value="1"/>
</dbReference>
<dbReference type="Gene3D" id="3.30.870.10">
    <property type="entry name" value="Endonuclease Chain A"/>
    <property type="match status" value="2"/>
</dbReference>
<dbReference type="KEGG" id="ruv:EC9_49570"/>
<evidence type="ECO:0000313" key="4">
    <source>
        <dbReference type="Proteomes" id="UP000319557"/>
    </source>
</evidence>
<keyword evidence="1" id="KW-1133">Transmembrane helix</keyword>
<protein>
    <submittedName>
        <fullName evidence="3">Major cardiolipin synthase ClsA</fullName>
        <ecNumber evidence="3">2.7.8.-</ecNumber>
    </submittedName>
</protein>
<keyword evidence="1" id="KW-0472">Membrane</keyword>
<reference evidence="3 4" key="1">
    <citation type="submission" date="2019-02" db="EMBL/GenBank/DDBJ databases">
        <title>Deep-cultivation of Planctomycetes and their phenomic and genomic characterization uncovers novel biology.</title>
        <authorList>
            <person name="Wiegand S."/>
            <person name="Jogler M."/>
            <person name="Boedeker C."/>
            <person name="Pinto D."/>
            <person name="Vollmers J."/>
            <person name="Rivas-Marin E."/>
            <person name="Kohn T."/>
            <person name="Peeters S.H."/>
            <person name="Heuer A."/>
            <person name="Rast P."/>
            <person name="Oberbeckmann S."/>
            <person name="Bunk B."/>
            <person name="Jeske O."/>
            <person name="Meyerdierks A."/>
            <person name="Storesund J.E."/>
            <person name="Kallscheuer N."/>
            <person name="Luecker S."/>
            <person name="Lage O.M."/>
            <person name="Pohl T."/>
            <person name="Merkel B.J."/>
            <person name="Hornburger P."/>
            <person name="Mueller R.-W."/>
            <person name="Bruemmer F."/>
            <person name="Labrenz M."/>
            <person name="Spormann A.M."/>
            <person name="Op den Camp H."/>
            <person name="Overmann J."/>
            <person name="Amann R."/>
            <person name="Jetten M.S.M."/>
            <person name="Mascher T."/>
            <person name="Medema M.H."/>
            <person name="Devos D.P."/>
            <person name="Kaster A.-K."/>
            <person name="Ovreas L."/>
            <person name="Rohde M."/>
            <person name="Galperin M.Y."/>
            <person name="Jogler C."/>
        </authorList>
    </citation>
    <scope>NUCLEOTIDE SEQUENCE [LARGE SCALE GENOMIC DNA]</scope>
    <source>
        <strain evidence="3 4">EC9</strain>
    </source>
</reference>
<dbReference type="EC" id="2.7.8.-" evidence="3"/>
<dbReference type="GO" id="GO:0030572">
    <property type="term" value="F:phosphatidyltransferase activity"/>
    <property type="evidence" value="ECO:0007669"/>
    <property type="project" value="UniProtKB-ARBA"/>
</dbReference>
<organism evidence="3 4">
    <name type="scientific">Rosistilla ulvae</name>
    <dbReference type="NCBI Taxonomy" id="1930277"/>
    <lineage>
        <taxon>Bacteria</taxon>
        <taxon>Pseudomonadati</taxon>
        <taxon>Planctomycetota</taxon>
        <taxon>Planctomycetia</taxon>
        <taxon>Pirellulales</taxon>
        <taxon>Pirellulaceae</taxon>
        <taxon>Rosistilla</taxon>
    </lineage>
</organism>
<evidence type="ECO:0000313" key="3">
    <source>
        <dbReference type="EMBL" id="QDS90741.1"/>
    </source>
</evidence>
<dbReference type="AlphaFoldDB" id="A0A517M785"/>
<gene>
    <name evidence="3" type="primary">clsA</name>
    <name evidence="3" type="ORF">EC9_49570</name>
</gene>
<dbReference type="Pfam" id="PF13091">
    <property type="entry name" value="PLDc_2"/>
    <property type="match status" value="2"/>
</dbReference>
<dbReference type="PROSITE" id="PS50035">
    <property type="entry name" value="PLD"/>
    <property type="match status" value="2"/>
</dbReference>
<dbReference type="InterPro" id="IPR001736">
    <property type="entry name" value="PLipase_D/transphosphatidylase"/>
</dbReference>